<evidence type="ECO:0000259" key="3">
    <source>
        <dbReference type="Pfam" id="PF02397"/>
    </source>
</evidence>
<dbReference type="InterPro" id="IPR003362">
    <property type="entry name" value="Bact_transf"/>
</dbReference>
<evidence type="ECO:0000313" key="6">
    <source>
        <dbReference type="Proteomes" id="UP000266066"/>
    </source>
</evidence>
<keyword evidence="2" id="KW-0812">Transmembrane</keyword>
<dbReference type="GO" id="GO:0016780">
    <property type="term" value="F:phosphotransferase activity, for other substituted phosphate groups"/>
    <property type="evidence" value="ECO:0007669"/>
    <property type="project" value="TreeGrafter"/>
</dbReference>
<proteinExistence type="inferred from homology"/>
<feature type="domain" description="Bacterial sugar transferase" evidence="3">
    <location>
        <begin position="292"/>
        <end position="462"/>
    </location>
</feature>
<protein>
    <recommendedName>
        <fullName evidence="3">Bacterial sugar transferase domain-containing protein</fullName>
    </recommendedName>
</protein>
<dbReference type="Proteomes" id="UP000283431">
    <property type="component" value="Unassembled WGS sequence"/>
</dbReference>
<reference evidence="6 7" key="1">
    <citation type="submission" date="2018-08" db="EMBL/GenBank/DDBJ databases">
        <title>A genome reference for cultivated species of the human gut microbiota.</title>
        <authorList>
            <person name="Zou Y."/>
            <person name="Xue W."/>
            <person name="Luo G."/>
        </authorList>
    </citation>
    <scope>NUCLEOTIDE SEQUENCE [LARGE SCALE GENOMIC DNA]</scope>
    <source>
        <strain evidence="4 6">AF25-15</strain>
        <strain evidence="5 7">AM48-7</strain>
    </source>
</reference>
<dbReference type="PANTHER" id="PTHR30576:SF10">
    <property type="entry name" value="SLL5057 PROTEIN"/>
    <property type="match status" value="1"/>
</dbReference>
<comment type="similarity">
    <text evidence="1">Belongs to the bacterial sugar transferase family.</text>
</comment>
<feature type="transmembrane region" description="Helical" evidence="2">
    <location>
        <begin position="60"/>
        <end position="79"/>
    </location>
</feature>
<dbReference type="Pfam" id="PF02397">
    <property type="entry name" value="Bac_transf"/>
    <property type="match status" value="1"/>
</dbReference>
<keyword evidence="2" id="KW-1133">Transmembrane helix</keyword>
<organism evidence="4 6">
    <name type="scientific">Agathobacter rectalis</name>
    <dbReference type="NCBI Taxonomy" id="39491"/>
    <lineage>
        <taxon>Bacteria</taxon>
        <taxon>Bacillati</taxon>
        <taxon>Bacillota</taxon>
        <taxon>Clostridia</taxon>
        <taxon>Lachnospirales</taxon>
        <taxon>Lachnospiraceae</taxon>
        <taxon>Agathobacter</taxon>
    </lineage>
</organism>
<name>A0A395UWS6_9FIRM</name>
<evidence type="ECO:0000256" key="2">
    <source>
        <dbReference type="SAM" id="Phobius"/>
    </source>
</evidence>
<evidence type="ECO:0000313" key="7">
    <source>
        <dbReference type="Proteomes" id="UP000283431"/>
    </source>
</evidence>
<evidence type="ECO:0000313" key="4">
    <source>
        <dbReference type="EMBL" id="RGR53856.1"/>
    </source>
</evidence>
<accession>A0A395UWS6</accession>
<dbReference type="EMBL" id="QSEN01000055">
    <property type="protein sequence ID" value="RGZ73212.1"/>
    <property type="molecule type" value="Genomic_DNA"/>
</dbReference>
<dbReference type="Pfam" id="PF13727">
    <property type="entry name" value="CoA_binding_3"/>
    <property type="match status" value="1"/>
</dbReference>
<feature type="transmembrane region" description="Helical" evidence="2">
    <location>
        <begin position="100"/>
        <end position="121"/>
    </location>
</feature>
<dbReference type="Proteomes" id="UP000266066">
    <property type="component" value="Unassembled WGS sequence"/>
</dbReference>
<sequence>MCVCRFEYKEGEKRMHDSKQTLVRYIAIITDILTMFAVYLVANYIKFGNFRTGLNNPQDYYLGVFTTSLIFYIIVYFFIPSRESIIYRNWIQEVFDVVKMEIYIIALTVGYFFITQTSWYYSRVQMAIYFGGSIVCVIITRQILKRFILKSYHRSGSNEKIMLVTTYDQVSDVMNKIKQTRNWYFRISNLAIVDKNVVGEELEGLEVVANCDNLIQIASTSEIDTVFFHVDDEVPLDYKGLISQIRSMGKNVRVRLKEYSYAHGNRELEFLGNFAVATFSSRHYRIRYVAIKRIFDIVCAIVGMMIFIPMYFIMAIGLFIEGDPGSVIVQTLRVGKNGRRFYMLRFRTLRKKGIEAGAGNGIPQYTIMGRFIKALGMENLPNAWNILWDNMSVVGVNAPTLPEFLEYSHKNRNVMSMKPGMIGLWQVQRKHFTKEQSDENYVDNWSLFMDLGIIVKSLKLFFTK</sequence>
<feature type="transmembrane region" description="Helical" evidence="2">
    <location>
        <begin position="294"/>
        <end position="320"/>
    </location>
</feature>
<dbReference type="PANTHER" id="PTHR30576">
    <property type="entry name" value="COLANIC BIOSYNTHESIS UDP-GLUCOSE LIPID CARRIER TRANSFERASE"/>
    <property type="match status" value="1"/>
</dbReference>
<comment type="caution">
    <text evidence="4">The sequence shown here is derived from an EMBL/GenBank/DDBJ whole genome shotgun (WGS) entry which is preliminary data.</text>
</comment>
<feature type="transmembrane region" description="Helical" evidence="2">
    <location>
        <begin position="127"/>
        <end position="144"/>
    </location>
</feature>
<dbReference type="AlphaFoldDB" id="A0A395UWS6"/>
<dbReference type="EMBL" id="QRUJ01000010">
    <property type="protein sequence ID" value="RGR53856.1"/>
    <property type="molecule type" value="Genomic_DNA"/>
</dbReference>
<keyword evidence="2" id="KW-0472">Membrane</keyword>
<evidence type="ECO:0000256" key="1">
    <source>
        <dbReference type="ARBA" id="ARBA00006464"/>
    </source>
</evidence>
<evidence type="ECO:0000313" key="5">
    <source>
        <dbReference type="EMBL" id="RGZ73212.1"/>
    </source>
</evidence>
<gene>
    <name evidence="5" type="ORF">DW975_15760</name>
    <name evidence="4" type="ORF">DWY38_10225</name>
</gene>
<feature type="transmembrane region" description="Helical" evidence="2">
    <location>
        <begin position="21"/>
        <end position="40"/>
    </location>
</feature>